<feature type="transmembrane region" description="Helical" evidence="5">
    <location>
        <begin position="109"/>
        <end position="129"/>
    </location>
</feature>
<dbReference type="AlphaFoldDB" id="A0A133XPV2"/>
<dbReference type="Pfam" id="PF02361">
    <property type="entry name" value="CbiQ"/>
    <property type="match status" value="1"/>
</dbReference>
<keyword evidence="7" id="KW-1185">Reference proteome</keyword>
<dbReference type="Proteomes" id="UP000070675">
    <property type="component" value="Unassembled WGS sequence"/>
</dbReference>
<evidence type="ECO:0000313" key="6">
    <source>
        <dbReference type="EMBL" id="KXB32971.1"/>
    </source>
</evidence>
<accession>A0A133XPV2</accession>
<name>A0A133XPV2_9ACTN</name>
<dbReference type="EMBL" id="LSCR01000042">
    <property type="protein sequence ID" value="KXB32971.1"/>
    <property type="molecule type" value="Genomic_DNA"/>
</dbReference>
<feature type="transmembrane region" description="Helical" evidence="5">
    <location>
        <begin position="157"/>
        <end position="178"/>
    </location>
</feature>
<dbReference type="RefSeq" id="WP_066306363.1">
    <property type="nucleotide sequence ID" value="NZ_KQ959516.1"/>
</dbReference>
<evidence type="ECO:0000256" key="3">
    <source>
        <dbReference type="ARBA" id="ARBA00022989"/>
    </source>
</evidence>
<dbReference type="CDD" id="cd16914">
    <property type="entry name" value="EcfT"/>
    <property type="match status" value="1"/>
</dbReference>
<feature type="transmembrane region" description="Helical" evidence="5">
    <location>
        <begin position="248"/>
        <end position="272"/>
    </location>
</feature>
<keyword evidence="4 5" id="KW-0472">Membrane</keyword>
<keyword evidence="2 5" id="KW-0812">Transmembrane</keyword>
<feature type="transmembrane region" description="Helical" evidence="5">
    <location>
        <begin position="69"/>
        <end position="88"/>
    </location>
</feature>
<sequence length="273" mass="29688">MGEKLQLGAYIQTDSWMTRLDGRTKLVVGLIYMISVLFIQTPLQLALGLIGAFGLILLAKLPIKSVLCAIRPAVSMLLILGLYNLLIVARGDVLVQLGFIRITTQGLHIAVIFSLRMVGALICAAVLFLTTTPTQVTDAFEKLLQPFARFGLPARELALILSLMLRFIPLLAYEAMLIKDAQAMRGAEREGASFAQKLQALKAFLIALLSSSLRHAHGLARSLDARCYESGSLRTHYKPSSYHVQDGIAYAMLVIYLAGLIGTGAVGAFGLWL</sequence>
<dbReference type="GO" id="GO:0005886">
    <property type="term" value="C:plasma membrane"/>
    <property type="evidence" value="ECO:0007669"/>
    <property type="project" value="UniProtKB-ARBA"/>
</dbReference>
<dbReference type="STRING" id="1393034.HMPREF3192_01341"/>
<reference evidence="7" key="1">
    <citation type="submission" date="2016-01" db="EMBL/GenBank/DDBJ databases">
        <authorList>
            <person name="Mitreva M."/>
            <person name="Pepin K.H."/>
            <person name="Mihindukulasuriya K.A."/>
            <person name="Fulton R."/>
            <person name="Fronick C."/>
            <person name="O'Laughlin M."/>
            <person name="Miner T."/>
            <person name="Herter B."/>
            <person name="Rosa B.A."/>
            <person name="Cordes M."/>
            <person name="Tomlinson C."/>
            <person name="Wollam A."/>
            <person name="Palsikar V.B."/>
            <person name="Mardis E.R."/>
            <person name="Wilson R.K."/>
        </authorList>
    </citation>
    <scope>NUCLEOTIDE SEQUENCE [LARGE SCALE GENOMIC DNA]</scope>
    <source>
        <strain evidence="7">DNF00019</strain>
    </source>
</reference>
<evidence type="ECO:0000256" key="1">
    <source>
        <dbReference type="ARBA" id="ARBA00004141"/>
    </source>
</evidence>
<comment type="subcellular location">
    <subcellularLocation>
        <location evidence="1">Membrane</location>
        <topology evidence="1">Multi-pass membrane protein</topology>
    </subcellularLocation>
</comment>
<evidence type="ECO:0000256" key="4">
    <source>
        <dbReference type="ARBA" id="ARBA00023136"/>
    </source>
</evidence>
<organism evidence="6 7">
    <name type="scientific">Atopobium deltae</name>
    <dbReference type="NCBI Taxonomy" id="1393034"/>
    <lineage>
        <taxon>Bacteria</taxon>
        <taxon>Bacillati</taxon>
        <taxon>Actinomycetota</taxon>
        <taxon>Coriobacteriia</taxon>
        <taxon>Coriobacteriales</taxon>
        <taxon>Atopobiaceae</taxon>
        <taxon>Atopobium</taxon>
    </lineage>
</organism>
<gene>
    <name evidence="6" type="ORF">HMPREF3192_01341</name>
</gene>
<evidence type="ECO:0000256" key="5">
    <source>
        <dbReference type="SAM" id="Phobius"/>
    </source>
</evidence>
<evidence type="ECO:0000313" key="7">
    <source>
        <dbReference type="Proteomes" id="UP000070675"/>
    </source>
</evidence>
<dbReference type="PANTHER" id="PTHR33514:SF13">
    <property type="entry name" value="PROTEIN ABCI12, CHLOROPLASTIC"/>
    <property type="match status" value="1"/>
</dbReference>
<feature type="transmembrane region" description="Helical" evidence="5">
    <location>
        <begin position="26"/>
        <end position="57"/>
    </location>
</feature>
<comment type="caution">
    <text evidence="6">The sequence shown here is derived from an EMBL/GenBank/DDBJ whole genome shotgun (WGS) entry which is preliminary data.</text>
</comment>
<keyword evidence="3 5" id="KW-1133">Transmembrane helix</keyword>
<dbReference type="InterPro" id="IPR003339">
    <property type="entry name" value="ABC/ECF_trnsptr_transmembrane"/>
</dbReference>
<dbReference type="PANTHER" id="PTHR33514">
    <property type="entry name" value="PROTEIN ABCI12, CHLOROPLASTIC"/>
    <property type="match status" value="1"/>
</dbReference>
<protein>
    <submittedName>
        <fullName evidence="6">Cobalt transport protein</fullName>
    </submittedName>
</protein>
<evidence type="ECO:0000256" key="2">
    <source>
        <dbReference type="ARBA" id="ARBA00022692"/>
    </source>
</evidence>
<dbReference type="PATRIC" id="fig|1393034.3.peg.1305"/>
<proteinExistence type="predicted"/>